<evidence type="ECO:0000313" key="2">
    <source>
        <dbReference type="Proteomes" id="UP001239111"/>
    </source>
</evidence>
<name>A0ACC2PVN0_9HYME</name>
<gene>
    <name evidence="1" type="ORF">QAD02_023246</name>
</gene>
<protein>
    <submittedName>
        <fullName evidence="1">Uncharacterized protein</fullName>
    </submittedName>
</protein>
<keyword evidence="2" id="KW-1185">Reference proteome</keyword>
<dbReference type="EMBL" id="CM056741">
    <property type="protein sequence ID" value="KAJ8687452.1"/>
    <property type="molecule type" value="Genomic_DNA"/>
</dbReference>
<comment type="caution">
    <text evidence="1">The sequence shown here is derived from an EMBL/GenBank/DDBJ whole genome shotgun (WGS) entry which is preliminary data.</text>
</comment>
<dbReference type="Proteomes" id="UP001239111">
    <property type="component" value="Chromosome 1"/>
</dbReference>
<sequence length="499" mass="56874">MSRRPANHPSHTTRIKAEFNSSPDSIESVYSHPDLTAIVEIIENKFYFATVVPGKREPKNKSNIHLFCTDDQLVYNNFYNDFGPLSIACVYKYFLGVDQLLRDPALRNTKIVHYTSINPEKRANAAYLFAAYGVLRLKRSPSEVYKLMIAKELPQLKPFQDASLGPSYYTIQLNDCLGGLAKAAALGLFNLEDFDLKEYEKYRQMKHGDLNWIVPQKFLAFLGPDTDNASNSHYPEKYLNYFMKNNVEVVIRLNRKTYESFRFTNAGIIHYDMFFPDGTVPPKKIVKQFFNVAENTRGAIAIHCKAGLGRTGTLIAAYIIKHYGMTAREAIAWLRICRPGSVIGHQQTWLEQMEGSLLRDGCEYRLKHHGDADLIEHPKFGIYSISAKLDRKKFRSVLGRETSSRPGSEKVPTERSSTRSTPRSARCSSARESTRSRTQTKEKTKSSSPEKEFKTQGDKLNEAKMRRPKIDTTSFTISTRQTARSLLMASNIIKSSNRR</sequence>
<proteinExistence type="predicted"/>
<evidence type="ECO:0000313" key="1">
    <source>
        <dbReference type="EMBL" id="KAJ8687452.1"/>
    </source>
</evidence>
<accession>A0ACC2PVN0</accession>
<reference evidence="1" key="1">
    <citation type="submission" date="2023-04" db="EMBL/GenBank/DDBJ databases">
        <title>A chromosome-level genome assembly of the parasitoid wasp Eretmocerus hayati.</title>
        <authorList>
            <person name="Zhong Y."/>
            <person name="Liu S."/>
            <person name="Liu Y."/>
        </authorList>
    </citation>
    <scope>NUCLEOTIDE SEQUENCE</scope>
    <source>
        <strain evidence="1">ZJU_SS_LIU_2023</strain>
    </source>
</reference>
<organism evidence="1 2">
    <name type="scientific">Eretmocerus hayati</name>
    <dbReference type="NCBI Taxonomy" id="131215"/>
    <lineage>
        <taxon>Eukaryota</taxon>
        <taxon>Metazoa</taxon>
        <taxon>Ecdysozoa</taxon>
        <taxon>Arthropoda</taxon>
        <taxon>Hexapoda</taxon>
        <taxon>Insecta</taxon>
        <taxon>Pterygota</taxon>
        <taxon>Neoptera</taxon>
        <taxon>Endopterygota</taxon>
        <taxon>Hymenoptera</taxon>
        <taxon>Apocrita</taxon>
        <taxon>Proctotrupomorpha</taxon>
        <taxon>Chalcidoidea</taxon>
        <taxon>Aphelinidae</taxon>
        <taxon>Aphelininae</taxon>
        <taxon>Eretmocerus</taxon>
    </lineage>
</organism>